<evidence type="ECO:0000256" key="7">
    <source>
        <dbReference type="ARBA" id="ARBA00022777"/>
    </source>
</evidence>
<evidence type="ECO:0000256" key="1">
    <source>
        <dbReference type="ARBA" id="ARBA00000085"/>
    </source>
</evidence>
<dbReference type="SMART" id="SM00304">
    <property type="entry name" value="HAMP"/>
    <property type="match status" value="1"/>
</dbReference>
<dbReference type="RefSeq" id="WP_062074714.1">
    <property type="nucleotide sequence ID" value="NZ_BBRC01000004.1"/>
</dbReference>
<dbReference type="PANTHER" id="PTHR45436:SF5">
    <property type="entry name" value="SENSOR HISTIDINE KINASE TRCS"/>
    <property type="match status" value="1"/>
</dbReference>
<dbReference type="Pfam" id="PF02518">
    <property type="entry name" value="HATPase_c"/>
    <property type="match status" value="1"/>
</dbReference>
<dbReference type="SMART" id="SM00388">
    <property type="entry name" value="HisKA"/>
    <property type="match status" value="1"/>
</dbReference>
<dbReference type="InterPro" id="IPR003594">
    <property type="entry name" value="HATPase_dom"/>
</dbReference>
<dbReference type="FunFam" id="3.30.565.10:FF:000006">
    <property type="entry name" value="Sensor histidine kinase WalK"/>
    <property type="match status" value="1"/>
</dbReference>
<feature type="transmembrane region" description="Helical" evidence="11">
    <location>
        <begin position="12"/>
        <end position="34"/>
    </location>
</feature>
<dbReference type="Gene3D" id="3.30.565.10">
    <property type="entry name" value="Histidine kinase-like ATPase, C-terminal domain"/>
    <property type="match status" value="1"/>
</dbReference>
<keyword evidence="8 11" id="KW-1133">Transmembrane helix</keyword>
<evidence type="ECO:0000256" key="6">
    <source>
        <dbReference type="ARBA" id="ARBA00022692"/>
    </source>
</evidence>
<keyword evidence="6 11" id="KW-0812">Transmembrane</keyword>
<evidence type="ECO:0000313" key="15">
    <source>
        <dbReference type="Proteomes" id="UP000547973"/>
    </source>
</evidence>
<dbReference type="PANTHER" id="PTHR45436">
    <property type="entry name" value="SENSOR HISTIDINE KINASE YKOH"/>
    <property type="match status" value="1"/>
</dbReference>
<dbReference type="EC" id="2.7.13.3" evidence="3"/>
<keyword evidence="9" id="KW-0902">Two-component regulatory system</keyword>
<dbReference type="Gene3D" id="6.10.340.10">
    <property type="match status" value="1"/>
</dbReference>
<dbReference type="InterPro" id="IPR003660">
    <property type="entry name" value="HAMP_dom"/>
</dbReference>
<feature type="domain" description="HAMP" evidence="13">
    <location>
        <begin position="93"/>
        <end position="146"/>
    </location>
</feature>
<evidence type="ECO:0000256" key="10">
    <source>
        <dbReference type="ARBA" id="ARBA00023136"/>
    </source>
</evidence>
<dbReference type="EMBL" id="JACBZO010000001">
    <property type="protein sequence ID" value="NYI40309.1"/>
    <property type="molecule type" value="Genomic_DNA"/>
</dbReference>
<dbReference type="Gene3D" id="1.10.287.130">
    <property type="match status" value="1"/>
</dbReference>
<dbReference type="CDD" id="cd00082">
    <property type="entry name" value="HisKA"/>
    <property type="match status" value="1"/>
</dbReference>
<dbReference type="InterPro" id="IPR005467">
    <property type="entry name" value="His_kinase_dom"/>
</dbReference>
<dbReference type="Pfam" id="PF00672">
    <property type="entry name" value="HAMP"/>
    <property type="match status" value="1"/>
</dbReference>
<evidence type="ECO:0000259" key="12">
    <source>
        <dbReference type="PROSITE" id="PS50109"/>
    </source>
</evidence>
<sequence length="372" mass="38310">MARRQVWRGTLATRLIIGFAIVIALGGLTAFLVAEAVGPSTFDAHLARAGLSPTSEAVQHARAAFVAASGKSLLLGLAAASVASLGVSIFAARRVGRSLRAFSDAASRVARGEEAALSPTLNAGAEFDSLADDFRRMAAQLAQAERLRKRLISDVAHELRTPVATLAAYLEGIEDGVRPLDGATLEVLRSSTARLVRLVTDLAEVTSAEAGASSLRAETIRVGVLAAAAIAAAAPAFDAKGVSLDAEGASEVQVRADPDRFGQILGNLLDNALRHTAAGGRVTVRWAPAGATVRIVVVDSGEGIGAEHIGHIFDRFYRVDAARDRERGGSGVGLAVVKGLVEAHGGRVTVESDGMGAGSAFTIVMPGVGRSL</sequence>
<proteinExistence type="predicted"/>
<gene>
    <name evidence="14" type="ORF">BKA03_000428</name>
</gene>
<evidence type="ECO:0000256" key="8">
    <source>
        <dbReference type="ARBA" id="ARBA00022989"/>
    </source>
</evidence>
<dbReference type="SMART" id="SM00387">
    <property type="entry name" value="HATPase_c"/>
    <property type="match status" value="1"/>
</dbReference>
<evidence type="ECO:0000256" key="2">
    <source>
        <dbReference type="ARBA" id="ARBA00004236"/>
    </source>
</evidence>
<dbReference type="CDD" id="cd00075">
    <property type="entry name" value="HATPase"/>
    <property type="match status" value="1"/>
</dbReference>
<dbReference type="GO" id="GO:0000155">
    <property type="term" value="F:phosphorelay sensor kinase activity"/>
    <property type="evidence" value="ECO:0007669"/>
    <property type="project" value="InterPro"/>
</dbReference>
<comment type="catalytic activity">
    <reaction evidence="1">
        <text>ATP + protein L-histidine = ADP + protein N-phospho-L-histidine.</text>
        <dbReference type="EC" id="2.7.13.3"/>
    </reaction>
</comment>
<dbReference type="GO" id="GO:0005886">
    <property type="term" value="C:plasma membrane"/>
    <property type="evidence" value="ECO:0007669"/>
    <property type="project" value="UniProtKB-SubCell"/>
</dbReference>
<keyword evidence="4" id="KW-0597">Phosphoprotein</keyword>
<evidence type="ECO:0000256" key="5">
    <source>
        <dbReference type="ARBA" id="ARBA00022679"/>
    </source>
</evidence>
<dbReference type="InterPro" id="IPR036097">
    <property type="entry name" value="HisK_dim/P_sf"/>
</dbReference>
<evidence type="ECO:0000256" key="11">
    <source>
        <dbReference type="SAM" id="Phobius"/>
    </source>
</evidence>
<evidence type="ECO:0000256" key="3">
    <source>
        <dbReference type="ARBA" id="ARBA00012438"/>
    </source>
</evidence>
<dbReference type="PRINTS" id="PR00344">
    <property type="entry name" value="BCTRLSENSOR"/>
</dbReference>
<dbReference type="Proteomes" id="UP000547973">
    <property type="component" value="Unassembled WGS sequence"/>
</dbReference>
<organism evidence="14 15">
    <name type="scientific">Demequina lutea</name>
    <dbReference type="NCBI Taxonomy" id="431489"/>
    <lineage>
        <taxon>Bacteria</taxon>
        <taxon>Bacillati</taxon>
        <taxon>Actinomycetota</taxon>
        <taxon>Actinomycetes</taxon>
        <taxon>Micrococcales</taxon>
        <taxon>Demequinaceae</taxon>
        <taxon>Demequina</taxon>
    </lineage>
</organism>
<protein>
    <recommendedName>
        <fullName evidence="3">histidine kinase</fullName>
        <ecNumber evidence="3">2.7.13.3</ecNumber>
    </recommendedName>
</protein>
<reference evidence="14 15" key="1">
    <citation type="submission" date="2020-07" db="EMBL/GenBank/DDBJ databases">
        <title>Sequencing the genomes of 1000 actinobacteria strains.</title>
        <authorList>
            <person name="Klenk H.-P."/>
        </authorList>
    </citation>
    <scope>NUCLEOTIDE SEQUENCE [LARGE SCALE GENOMIC DNA]</scope>
    <source>
        <strain evidence="14 15">DSM 19970</strain>
    </source>
</reference>
<dbReference type="InterPro" id="IPR004358">
    <property type="entry name" value="Sig_transdc_His_kin-like_C"/>
</dbReference>
<comment type="subcellular location">
    <subcellularLocation>
        <location evidence="2">Cell membrane</location>
    </subcellularLocation>
</comment>
<keyword evidence="5" id="KW-0808">Transferase</keyword>
<dbReference type="PROSITE" id="PS50109">
    <property type="entry name" value="HIS_KIN"/>
    <property type="match status" value="1"/>
</dbReference>
<dbReference type="Pfam" id="PF00512">
    <property type="entry name" value="HisKA"/>
    <property type="match status" value="1"/>
</dbReference>
<keyword evidence="15" id="KW-1185">Reference proteome</keyword>
<dbReference type="PROSITE" id="PS50885">
    <property type="entry name" value="HAMP"/>
    <property type="match status" value="1"/>
</dbReference>
<evidence type="ECO:0000256" key="4">
    <source>
        <dbReference type="ARBA" id="ARBA00022553"/>
    </source>
</evidence>
<evidence type="ECO:0000259" key="13">
    <source>
        <dbReference type="PROSITE" id="PS50885"/>
    </source>
</evidence>
<keyword evidence="10 11" id="KW-0472">Membrane</keyword>
<evidence type="ECO:0000256" key="9">
    <source>
        <dbReference type="ARBA" id="ARBA00023012"/>
    </source>
</evidence>
<dbReference type="InterPro" id="IPR050428">
    <property type="entry name" value="TCS_sensor_his_kinase"/>
</dbReference>
<dbReference type="SUPFAM" id="SSF47384">
    <property type="entry name" value="Homodimeric domain of signal transducing histidine kinase"/>
    <property type="match status" value="1"/>
</dbReference>
<feature type="domain" description="Histidine kinase" evidence="12">
    <location>
        <begin position="154"/>
        <end position="369"/>
    </location>
</feature>
<dbReference type="InterPro" id="IPR036890">
    <property type="entry name" value="HATPase_C_sf"/>
</dbReference>
<feature type="transmembrane region" description="Helical" evidence="11">
    <location>
        <begin position="73"/>
        <end position="92"/>
    </location>
</feature>
<evidence type="ECO:0000313" key="14">
    <source>
        <dbReference type="EMBL" id="NYI40309.1"/>
    </source>
</evidence>
<dbReference type="InterPro" id="IPR003661">
    <property type="entry name" value="HisK_dim/P_dom"/>
</dbReference>
<accession>A0A7Y9Z7R2</accession>
<dbReference type="OrthoDB" id="9786919at2"/>
<comment type="caution">
    <text evidence="14">The sequence shown here is derived from an EMBL/GenBank/DDBJ whole genome shotgun (WGS) entry which is preliminary data.</text>
</comment>
<name>A0A7Y9Z7R2_9MICO</name>
<keyword evidence="7 14" id="KW-0418">Kinase</keyword>
<dbReference type="SUPFAM" id="SSF55874">
    <property type="entry name" value="ATPase domain of HSP90 chaperone/DNA topoisomerase II/histidine kinase"/>
    <property type="match status" value="1"/>
</dbReference>
<dbReference type="AlphaFoldDB" id="A0A7Y9Z7R2"/>